<dbReference type="EMBL" id="CCYD01002047">
    <property type="protein sequence ID" value="CEG46126.1"/>
    <property type="molecule type" value="Genomic_DNA"/>
</dbReference>
<dbReference type="Proteomes" id="UP000054928">
    <property type="component" value="Unassembled WGS sequence"/>
</dbReference>
<proteinExistence type="predicted"/>
<evidence type="ECO:0000313" key="3">
    <source>
        <dbReference type="Proteomes" id="UP000054928"/>
    </source>
</evidence>
<organism evidence="2 3">
    <name type="scientific">Plasmopara halstedii</name>
    <name type="common">Downy mildew of sunflower</name>
    <dbReference type="NCBI Taxonomy" id="4781"/>
    <lineage>
        <taxon>Eukaryota</taxon>
        <taxon>Sar</taxon>
        <taxon>Stramenopiles</taxon>
        <taxon>Oomycota</taxon>
        <taxon>Peronosporomycetes</taxon>
        <taxon>Peronosporales</taxon>
        <taxon>Peronosporaceae</taxon>
        <taxon>Plasmopara</taxon>
    </lineage>
</organism>
<accession>A0A0P1AWX9</accession>
<dbReference type="RefSeq" id="XP_024582495.1">
    <property type="nucleotide sequence ID" value="XM_024716948.1"/>
</dbReference>
<dbReference type="AlphaFoldDB" id="A0A0P1AWX9"/>
<reference evidence="3" key="1">
    <citation type="submission" date="2014-09" db="EMBL/GenBank/DDBJ databases">
        <authorList>
            <person name="Sharma Rahul"/>
            <person name="Thines Marco"/>
        </authorList>
    </citation>
    <scope>NUCLEOTIDE SEQUENCE [LARGE SCALE GENOMIC DNA]</scope>
</reference>
<evidence type="ECO:0000256" key="1">
    <source>
        <dbReference type="SAM" id="MobiDB-lite"/>
    </source>
</evidence>
<feature type="compositionally biased region" description="Basic and acidic residues" evidence="1">
    <location>
        <begin position="1"/>
        <end position="11"/>
    </location>
</feature>
<feature type="region of interest" description="Disordered" evidence="1">
    <location>
        <begin position="1"/>
        <end position="22"/>
    </location>
</feature>
<name>A0A0P1AWX9_PLAHL</name>
<evidence type="ECO:0000313" key="2">
    <source>
        <dbReference type="EMBL" id="CEG46126.1"/>
    </source>
</evidence>
<sequence>MSDAFSSKEETGIAPLTSEMGRPCFKPSILASGTSRRFCGDKQQQELDVATLLRSVNSELDSVDEVTFAAFIPLSV</sequence>
<dbReference type="GeneID" id="36397603"/>
<keyword evidence="3" id="KW-1185">Reference proteome</keyword>
<protein>
    <submittedName>
        <fullName evidence="2">Uncharacterized protein</fullName>
    </submittedName>
</protein>